<name>A0A3M8QPE3_9PROT</name>
<dbReference type="InterPro" id="IPR036291">
    <property type="entry name" value="NAD(P)-bd_dom_sf"/>
</dbReference>
<dbReference type="EC" id="4.2.1.46" evidence="4 7"/>
<dbReference type="PANTHER" id="PTHR43000">
    <property type="entry name" value="DTDP-D-GLUCOSE 4,6-DEHYDRATASE-RELATED"/>
    <property type="match status" value="1"/>
</dbReference>
<dbReference type="Pfam" id="PF16363">
    <property type="entry name" value="GDP_Man_Dehyd"/>
    <property type="match status" value="1"/>
</dbReference>
<dbReference type="RefSeq" id="WP_123105878.1">
    <property type="nucleotide sequence ID" value="NZ_CP127527.1"/>
</dbReference>
<dbReference type="InterPro" id="IPR005888">
    <property type="entry name" value="dTDP_Gluc_deHydtase"/>
</dbReference>
<comment type="similarity">
    <text evidence="3 7">Belongs to the NAD(P)-dependent epimerase/dehydratase family. dTDP-glucose dehydratase subfamily.</text>
</comment>
<feature type="domain" description="NAD(P)-binding" evidence="8">
    <location>
        <begin position="19"/>
        <end position="351"/>
    </location>
</feature>
<comment type="cofactor">
    <cofactor evidence="2 7">
        <name>NAD(+)</name>
        <dbReference type="ChEBI" id="CHEBI:57540"/>
    </cofactor>
</comment>
<evidence type="ECO:0000259" key="8">
    <source>
        <dbReference type="Pfam" id="PF16363"/>
    </source>
</evidence>
<comment type="caution">
    <text evidence="9">The sequence shown here is derived from an EMBL/GenBank/DDBJ whole genome shotgun (WGS) entry which is preliminary data.</text>
</comment>
<reference evidence="9" key="1">
    <citation type="submission" date="2018-10" db="EMBL/GenBank/DDBJ databases">
        <title>Acidithiobacillus sulfuriphilus sp. nov.: an extremely acidophilic sulfur-oxidizing chemolithotroph isolated from a neutral pH environment.</title>
        <authorList>
            <person name="Falagan C."/>
            <person name="Moya-Beltran A."/>
            <person name="Quatrini R."/>
            <person name="Johnson D.B."/>
        </authorList>
    </citation>
    <scope>NUCLEOTIDE SEQUENCE [LARGE SCALE GENOMIC DNA]</scope>
    <source>
        <strain evidence="9">CJ-2</strain>
    </source>
</reference>
<dbReference type="GO" id="GO:0009225">
    <property type="term" value="P:nucleotide-sugar metabolic process"/>
    <property type="evidence" value="ECO:0007669"/>
    <property type="project" value="InterPro"/>
</dbReference>
<evidence type="ECO:0000256" key="6">
    <source>
        <dbReference type="ARBA" id="ARBA00023239"/>
    </source>
</evidence>
<evidence type="ECO:0000256" key="2">
    <source>
        <dbReference type="ARBA" id="ARBA00001911"/>
    </source>
</evidence>
<protein>
    <recommendedName>
        <fullName evidence="4 7">dTDP-glucose 4,6-dehydratase</fullName>
        <ecNumber evidence="4 7">4.2.1.46</ecNumber>
    </recommendedName>
</protein>
<evidence type="ECO:0000256" key="1">
    <source>
        <dbReference type="ARBA" id="ARBA00001539"/>
    </source>
</evidence>
<dbReference type="GO" id="GO:0008460">
    <property type="term" value="F:dTDP-glucose 4,6-dehydratase activity"/>
    <property type="evidence" value="ECO:0007669"/>
    <property type="project" value="UniProtKB-EC"/>
</dbReference>
<evidence type="ECO:0000256" key="5">
    <source>
        <dbReference type="ARBA" id="ARBA00023027"/>
    </source>
</evidence>
<sequence>MSVNPPADPASRHNPQRLLVTGGAGFIGANFCHYWLQQYPDQPLIVLDALRYAGNRHSLADLDALAGFRFVQGDINDTDLVMALLREHAIDTLVHFAAESHVDRSIHDPDAFIRANILGTHSLLRAARAVWLDSPRGPAPHRFHHISTDEVYGTLGPADPPFTENTPYAPNSPYAASKAAADHLVRSYQHTYGLRTSTSNCSNNYGPFHFPEKLIPLVIVNILHGRPLPIYGDGRQIRDWLYVEDHCRGIERILRQGEEGESYNIGGRNEWANIDIVQLICQHMDAAFAQNPGLAQRFPAAAPAQGQPSASLIHHVQDRPGHDRRYAINADKIARTLGFTPQTDFATGIARTIRWYLDHPAWWQGVMDGSYQQWLDTQYGAG</sequence>
<organism evidence="9">
    <name type="scientific">Acidithiobacillus sulfuriphilus</name>
    <dbReference type="NCBI Taxonomy" id="1867749"/>
    <lineage>
        <taxon>Bacteria</taxon>
        <taxon>Pseudomonadati</taxon>
        <taxon>Pseudomonadota</taxon>
        <taxon>Acidithiobacillia</taxon>
        <taxon>Acidithiobacillales</taxon>
        <taxon>Acidithiobacillaceae</taxon>
        <taxon>Acidithiobacillus</taxon>
    </lineage>
</organism>
<dbReference type="Gene3D" id="3.40.50.720">
    <property type="entry name" value="NAD(P)-binding Rossmann-like Domain"/>
    <property type="match status" value="1"/>
</dbReference>
<dbReference type="EMBL" id="RIZI01000192">
    <property type="protein sequence ID" value="RNF58139.1"/>
    <property type="molecule type" value="Genomic_DNA"/>
</dbReference>
<evidence type="ECO:0000313" key="9">
    <source>
        <dbReference type="EMBL" id="RNF58139.1"/>
    </source>
</evidence>
<dbReference type="NCBIfam" id="TIGR01181">
    <property type="entry name" value="dTDP_gluc_dehyt"/>
    <property type="match status" value="1"/>
</dbReference>
<accession>A0A3M8QPE3</accession>
<evidence type="ECO:0000256" key="7">
    <source>
        <dbReference type="RuleBase" id="RU004473"/>
    </source>
</evidence>
<evidence type="ECO:0000256" key="4">
    <source>
        <dbReference type="ARBA" id="ARBA00011990"/>
    </source>
</evidence>
<keyword evidence="6 7" id="KW-0456">Lyase</keyword>
<gene>
    <name evidence="9" type="primary">rfbB</name>
    <name evidence="9" type="ORF">EC580_13365</name>
</gene>
<dbReference type="CDD" id="cd05246">
    <property type="entry name" value="dTDP_GD_SDR_e"/>
    <property type="match status" value="1"/>
</dbReference>
<dbReference type="OrthoDB" id="5296314at2"/>
<keyword evidence="5" id="KW-0520">NAD</keyword>
<comment type="catalytic activity">
    <reaction evidence="1 7">
        <text>dTDP-alpha-D-glucose = dTDP-4-dehydro-6-deoxy-alpha-D-glucose + H2O</text>
        <dbReference type="Rhea" id="RHEA:17221"/>
        <dbReference type="ChEBI" id="CHEBI:15377"/>
        <dbReference type="ChEBI" id="CHEBI:57477"/>
        <dbReference type="ChEBI" id="CHEBI:57649"/>
        <dbReference type="EC" id="4.2.1.46"/>
    </reaction>
</comment>
<proteinExistence type="inferred from homology"/>
<dbReference type="Gene3D" id="3.90.25.10">
    <property type="entry name" value="UDP-galactose 4-epimerase, domain 1"/>
    <property type="match status" value="1"/>
</dbReference>
<dbReference type="SUPFAM" id="SSF51735">
    <property type="entry name" value="NAD(P)-binding Rossmann-fold domains"/>
    <property type="match status" value="1"/>
</dbReference>
<evidence type="ECO:0000256" key="3">
    <source>
        <dbReference type="ARBA" id="ARBA00008178"/>
    </source>
</evidence>
<dbReference type="InterPro" id="IPR016040">
    <property type="entry name" value="NAD(P)-bd_dom"/>
</dbReference>
<dbReference type="AlphaFoldDB" id="A0A3M8QPE3"/>